<keyword evidence="2" id="KW-1185">Reference proteome</keyword>
<protein>
    <recommendedName>
        <fullName evidence="3">HEAT repeat domain-containing protein</fullName>
    </recommendedName>
</protein>
<accession>A0A3A4FJ59</accession>
<evidence type="ECO:0000313" key="2">
    <source>
        <dbReference type="Proteomes" id="UP000266615"/>
    </source>
</evidence>
<evidence type="ECO:0008006" key="3">
    <source>
        <dbReference type="Google" id="ProtNLM"/>
    </source>
</evidence>
<sequence>MGDTSGASALEQLVSDKVCSVRTAAAEALGKMGSSGENALLKLVCSAETDIRDRAVAALESSGATAGFARQLAAEDKRGRRAQEAIASIVCAGSRRHLTDVLPDLGETERQILGTLLTVTAAQEKVESEPRARGRA</sequence>
<name>A0A3A4FJ59_9MICC</name>
<proteinExistence type="predicted"/>
<dbReference type="InterPro" id="IPR011989">
    <property type="entry name" value="ARM-like"/>
</dbReference>
<dbReference type="AlphaFoldDB" id="A0A3A4FJ59"/>
<dbReference type="EMBL" id="QYZP01000001">
    <property type="protein sequence ID" value="RJN32395.1"/>
    <property type="molecule type" value="Genomic_DNA"/>
</dbReference>
<reference evidence="1 2" key="1">
    <citation type="submission" date="2018-09" db="EMBL/GenBank/DDBJ databases">
        <title>Nesterenkonia natronophila sp. nov., an alkaliphilic actinobacteriume isolated from a soda lake, and emended description of the genus Nesterenkonia.</title>
        <authorList>
            <person name="Menes R.J."/>
            <person name="Iriarte A."/>
        </authorList>
    </citation>
    <scope>NUCLEOTIDE SEQUENCE [LARGE SCALE GENOMIC DNA]</scope>
    <source>
        <strain evidence="1 2">M8</strain>
    </source>
</reference>
<dbReference type="Proteomes" id="UP000266615">
    <property type="component" value="Unassembled WGS sequence"/>
</dbReference>
<dbReference type="SUPFAM" id="SSF48371">
    <property type="entry name" value="ARM repeat"/>
    <property type="match status" value="1"/>
</dbReference>
<organism evidence="1 2">
    <name type="scientific">Nesterenkonia natronophila</name>
    <dbReference type="NCBI Taxonomy" id="2174932"/>
    <lineage>
        <taxon>Bacteria</taxon>
        <taxon>Bacillati</taxon>
        <taxon>Actinomycetota</taxon>
        <taxon>Actinomycetes</taxon>
        <taxon>Micrococcales</taxon>
        <taxon>Micrococcaceae</taxon>
        <taxon>Nesterenkonia</taxon>
    </lineage>
</organism>
<dbReference type="InterPro" id="IPR016024">
    <property type="entry name" value="ARM-type_fold"/>
</dbReference>
<dbReference type="Gene3D" id="1.25.10.10">
    <property type="entry name" value="Leucine-rich Repeat Variant"/>
    <property type="match status" value="1"/>
</dbReference>
<gene>
    <name evidence="1" type="ORF">D3250_00600</name>
</gene>
<comment type="caution">
    <text evidence="1">The sequence shown here is derived from an EMBL/GenBank/DDBJ whole genome shotgun (WGS) entry which is preliminary data.</text>
</comment>
<evidence type="ECO:0000313" key="1">
    <source>
        <dbReference type="EMBL" id="RJN32395.1"/>
    </source>
</evidence>